<protein>
    <submittedName>
        <fullName evidence="2">Uncharacterized protein</fullName>
    </submittedName>
</protein>
<evidence type="ECO:0000313" key="2">
    <source>
        <dbReference type="EMBL" id="BAU91792.1"/>
    </source>
</evidence>
<evidence type="ECO:0000256" key="1">
    <source>
        <dbReference type="SAM" id="Phobius"/>
    </source>
</evidence>
<keyword evidence="1" id="KW-0812">Transmembrane</keyword>
<dbReference type="Proteomes" id="UP000218288">
    <property type="component" value="Chromosome"/>
</dbReference>
<accession>A0A169R6G2</accession>
<keyword evidence="1" id="KW-0472">Membrane</keyword>
<dbReference type="EMBL" id="AP014809">
    <property type="protein sequence ID" value="BAU91792.1"/>
    <property type="molecule type" value="Genomic_DNA"/>
</dbReference>
<feature type="transmembrane region" description="Helical" evidence="1">
    <location>
        <begin position="26"/>
        <end position="46"/>
    </location>
</feature>
<organism evidence="2 3">
    <name type="scientific">Methylorubrum populi</name>
    <dbReference type="NCBI Taxonomy" id="223967"/>
    <lineage>
        <taxon>Bacteria</taxon>
        <taxon>Pseudomonadati</taxon>
        <taxon>Pseudomonadota</taxon>
        <taxon>Alphaproteobacteria</taxon>
        <taxon>Hyphomicrobiales</taxon>
        <taxon>Methylobacteriaceae</taxon>
        <taxon>Methylorubrum</taxon>
    </lineage>
</organism>
<dbReference type="OrthoDB" id="7999774at2"/>
<proteinExistence type="predicted"/>
<sequence>MSHPDSPTALLDHRAIVPGHRAMQAAYLWILATLATATGVIGLIYLEADRNEREAGRAIIASQNGSGYVAVLVNGLAQRHGRPTP</sequence>
<gene>
    <name evidence="2" type="ORF">MPPM_3187</name>
</gene>
<name>A0A169R6G2_9HYPH</name>
<evidence type="ECO:0000313" key="3">
    <source>
        <dbReference type="Proteomes" id="UP000218288"/>
    </source>
</evidence>
<dbReference type="AlphaFoldDB" id="A0A169R6G2"/>
<reference evidence="2 3" key="1">
    <citation type="journal article" date="2016" name="Genome Announc.">
        <title>Complete Genome Sequence of Methylobacterium populi P-1M, Isolated from Pink-Pigmented Household Biofilm.</title>
        <authorList>
            <person name="Morohoshi T."/>
            <person name="Ikeda T."/>
        </authorList>
    </citation>
    <scope>NUCLEOTIDE SEQUENCE [LARGE SCALE GENOMIC DNA]</scope>
    <source>
        <strain evidence="2 3">P-1M</strain>
    </source>
</reference>
<dbReference type="RefSeq" id="WP_017486149.1">
    <property type="nucleotide sequence ID" value="NZ_AP014809.1"/>
</dbReference>
<keyword evidence="1" id="KW-1133">Transmembrane helix</keyword>